<dbReference type="InterPro" id="IPR000524">
    <property type="entry name" value="Tscrpt_reg_HTH_GntR"/>
</dbReference>
<dbReference type="InterPro" id="IPR036388">
    <property type="entry name" value="WH-like_DNA-bd_sf"/>
</dbReference>
<dbReference type="PROSITE" id="PS50949">
    <property type="entry name" value="HTH_GNTR"/>
    <property type="match status" value="1"/>
</dbReference>
<organism evidence="5 6">
    <name type="scientific">Kocuria gwangalliensis</name>
    <dbReference type="NCBI Taxonomy" id="501592"/>
    <lineage>
        <taxon>Bacteria</taxon>
        <taxon>Bacillati</taxon>
        <taxon>Actinomycetota</taxon>
        <taxon>Actinomycetes</taxon>
        <taxon>Micrococcales</taxon>
        <taxon>Micrococcaceae</taxon>
        <taxon>Kocuria</taxon>
    </lineage>
</organism>
<sequence length="220" mass="24567">MPGNLLRPVVQETTPSLIARQLRRAIGDGELAPGQQLNEMELSRSLGVSRGPLREAMQRLTQEGLLLSVRNRGVFVIEVTDDDVRDLYLARNAVERAAAARVIAGDPEAGANRLLEKVDEMSAAIDRGDTAALTETDVAFHALLVELSESPRLIRMHDTLMVETRMCMTALETRYASHSFRLEEHRDITKAIRDADQARVDRLLLEHMRDAVMRLTTDDA</sequence>
<evidence type="ECO:0000256" key="3">
    <source>
        <dbReference type="ARBA" id="ARBA00023163"/>
    </source>
</evidence>
<dbReference type="CDD" id="cd07377">
    <property type="entry name" value="WHTH_GntR"/>
    <property type="match status" value="1"/>
</dbReference>
<dbReference type="EMBL" id="BAABLN010000029">
    <property type="protein sequence ID" value="GAA4700108.1"/>
    <property type="molecule type" value="Genomic_DNA"/>
</dbReference>
<dbReference type="Gene3D" id="1.10.10.10">
    <property type="entry name" value="Winged helix-like DNA-binding domain superfamily/Winged helix DNA-binding domain"/>
    <property type="match status" value="1"/>
</dbReference>
<dbReference type="SUPFAM" id="SSF46785">
    <property type="entry name" value="Winged helix' DNA-binding domain"/>
    <property type="match status" value="1"/>
</dbReference>
<dbReference type="PRINTS" id="PR00035">
    <property type="entry name" value="HTHGNTR"/>
</dbReference>
<dbReference type="Gene3D" id="1.20.120.530">
    <property type="entry name" value="GntR ligand-binding domain-like"/>
    <property type="match status" value="1"/>
</dbReference>
<name>A0ABP8X469_9MICC</name>
<dbReference type="SMART" id="SM00895">
    <property type="entry name" value="FCD"/>
    <property type="match status" value="1"/>
</dbReference>
<reference evidence="6" key="1">
    <citation type="journal article" date="2019" name="Int. J. Syst. Evol. Microbiol.">
        <title>The Global Catalogue of Microorganisms (GCM) 10K type strain sequencing project: providing services to taxonomists for standard genome sequencing and annotation.</title>
        <authorList>
            <consortium name="The Broad Institute Genomics Platform"/>
            <consortium name="The Broad Institute Genome Sequencing Center for Infectious Disease"/>
            <person name="Wu L."/>
            <person name="Ma J."/>
        </authorList>
    </citation>
    <scope>NUCLEOTIDE SEQUENCE [LARGE SCALE GENOMIC DNA]</scope>
    <source>
        <strain evidence="6">JCM 18958</strain>
    </source>
</reference>
<keyword evidence="2" id="KW-0238">DNA-binding</keyword>
<keyword evidence="1" id="KW-0805">Transcription regulation</keyword>
<evidence type="ECO:0000313" key="6">
    <source>
        <dbReference type="Proteomes" id="UP001501446"/>
    </source>
</evidence>
<dbReference type="InterPro" id="IPR008920">
    <property type="entry name" value="TF_FadR/GntR_C"/>
</dbReference>
<dbReference type="SMART" id="SM00345">
    <property type="entry name" value="HTH_GNTR"/>
    <property type="match status" value="1"/>
</dbReference>
<dbReference type="InterPro" id="IPR011711">
    <property type="entry name" value="GntR_C"/>
</dbReference>
<evidence type="ECO:0000256" key="2">
    <source>
        <dbReference type="ARBA" id="ARBA00023125"/>
    </source>
</evidence>
<evidence type="ECO:0000259" key="4">
    <source>
        <dbReference type="PROSITE" id="PS50949"/>
    </source>
</evidence>
<keyword evidence="6" id="KW-1185">Reference proteome</keyword>
<dbReference type="Pfam" id="PF07729">
    <property type="entry name" value="FCD"/>
    <property type="match status" value="1"/>
</dbReference>
<dbReference type="Proteomes" id="UP001501446">
    <property type="component" value="Unassembled WGS sequence"/>
</dbReference>
<feature type="domain" description="HTH gntR-type" evidence="4">
    <location>
        <begin position="12"/>
        <end position="79"/>
    </location>
</feature>
<keyword evidence="3" id="KW-0804">Transcription</keyword>
<dbReference type="PANTHER" id="PTHR43537:SF5">
    <property type="entry name" value="UXU OPERON TRANSCRIPTIONAL REGULATOR"/>
    <property type="match status" value="1"/>
</dbReference>
<gene>
    <name evidence="5" type="ORF">GCM10025781_17790</name>
</gene>
<accession>A0ABP8X469</accession>
<dbReference type="InterPro" id="IPR036390">
    <property type="entry name" value="WH_DNA-bd_sf"/>
</dbReference>
<evidence type="ECO:0000313" key="5">
    <source>
        <dbReference type="EMBL" id="GAA4700108.1"/>
    </source>
</evidence>
<protein>
    <submittedName>
        <fullName evidence="5">GntR family transcriptional regulator</fullName>
    </submittedName>
</protein>
<dbReference type="Pfam" id="PF00392">
    <property type="entry name" value="GntR"/>
    <property type="match status" value="1"/>
</dbReference>
<evidence type="ECO:0000256" key="1">
    <source>
        <dbReference type="ARBA" id="ARBA00023015"/>
    </source>
</evidence>
<dbReference type="PANTHER" id="PTHR43537">
    <property type="entry name" value="TRANSCRIPTIONAL REGULATOR, GNTR FAMILY"/>
    <property type="match status" value="1"/>
</dbReference>
<comment type="caution">
    <text evidence="5">The sequence shown here is derived from an EMBL/GenBank/DDBJ whole genome shotgun (WGS) entry which is preliminary data.</text>
</comment>
<dbReference type="RefSeq" id="WP_345311244.1">
    <property type="nucleotide sequence ID" value="NZ_BAABLN010000029.1"/>
</dbReference>
<proteinExistence type="predicted"/>
<dbReference type="SUPFAM" id="SSF48008">
    <property type="entry name" value="GntR ligand-binding domain-like"/>
    <property type="match status" value="1"/>
</dbReference>